<keyword evidence="12" id="KW-0170">Cobalt</keyword>
<feature type="transmembrane region" description="Helical" evidence="14">
    <location>
        <begin position="479"/>
        <end position="500"/>
    </location>
</feature>
<evidence type="ECO:0000256" key="6">
    <source>
        <dbReference type="ARBA" id="ARBA00022596"/>
    </source>
</evidence>
<feature type="transmembrane region" description="Helical" evidence="14">
    <location>
        <begin position="69"/>
        <end position="88"/>
    </location>
</feature>
<feature type="transmembrane region" description="Helical" evidence="14">
    <location>
        <begin position="309"/>
        <end position="331"/>
    </location>
</feature>
<feature type="transmembrane region" description="Helical" evidence="14">
    <location>
        <begin position="180"/>
        <end position="199"/>
    </location>
</feature>
<keyword evidence="6" id="KW-0533">Nickel</keyword>
<feature type="compositionally biased region" description="Gly residues" evidence="13">
    <location>
        <begin position="387"/>
        <end position="398"/>
    </location>
</feature>
<keyword evidence="3" id="KW-0171">Cobalt transport</keyword>
<feature type="transmembrane region" description="Helical" evidence="14">
    <location>
        <begin position="118"/>
        <end position="136"/>
    </location>
</feature>
<organism evidence="16 17">
    <name type="scientific">Solidesulfovibrio carbinolicus</name>
    <dbReference type="NCBI Taxonomy" id="296842"/>
    <lineage>
        <taxon>Bacteria</taxon>
        <taxon>Pseudomonadati</taxon>
        <taxon>Thermodesulfobacteriota</taxon>
        <taxon>Desulfovibrionia</taxon>
        <taxon>Desulfovibrionales</taxon>
        <taxon>Desulfovibrionaceae</taxon>
        <taxon>Solidesulfovibrio</taxon>
    </lineage>
</organism>
<dbReference type="InterPro" id="IPR051224">
    <property type="entry name" value="NiCoT_RcnA"/>
</dbReference>
<dbReference type="GO" id="GO:0046583">
    <property type="term" value="F:monoatomic cation efflux transmembrane transporter activity"/>
    <property type="evidence" value="ECO:0007669"/>
    <property type="project" value="TreeGrafter"/>
</dbReference>
<evidence type="ECO:0000256" key="14">
    <source>
        <dbReference type="SAM" id="Phobius"/>
    </source>
</evidence>
<accession>A0A4P6HJS7</accession>
<keyword evidence="10" id="KW-0921">Nickel transport</keyword>
<feature type="transmembrane region" description="Helical" evidence="14">
    <location>
        <begin position="440"/>
        <end position="467"/>
    </location>
</feature>
<feature type="chain" id="PRO_5020856758" evidence="15">
    <location>
        <begin position="26"/>
        <end position="508"/>
    </location>
</feature>
<comment type="function">
    <text evidence="1">Efflux system for nickel and cobalt.</text>
</comment>
<feature type="transmembrane region" description="Helical" evidence="14">
    <location>
        <begin position="148"/>
        <end position="168"/>
    </location>
</feature>
<dbReference type="KEGG" id="dcb:C3Y92_09065"/>
<keyword evidence="17" id="KW-1185">Reference proteome</keyword>
<dbReference type="AlphaFoldDB" id="A0A4P6HJS7"/>
<feature type="transmembrane region" description="Helical" evidence="14">
    <location>
        <begin position="35"/>
        <end position="57"/>
    </location>
</feature>
<feature type="region of interest" description="Disordered" evidence="13">
    <location>
        <begin position="341"/>
        <end position="400"/>
    </location>
</feature>
<evidence type="ECO:0000256" key="5">
    <source>
        <dbReference type="ARBA" id="ARBA00022475"/>
    </source>
</evidence>
<dbReference type="PANTHER" id="PTHR40659">
    <property type="entry name" value="NICKEL/COBALT EFFLUX SYSTEM RCNA"/>
    <property type="match status" value="1"/>
</dbReference>
<feature type="transmembrane region" description="Helical" evidence="14">
    <location>
        <begin position="410"/>
        <end position="434"/>
    </location>
</feature>
<evidence type="ECO:0000256" key="4">
    <source>
        <dbReference type="ARBA" id="ARBA00022448"/>
    </source>
</evidence>
<dbReference type="Proteomes" id="UP000293296">
    <property type="component" value="Chromosome"/>
</dbReference>
<feature type="compositionally biased region" description="Low complexity" evidence="13">
    <location>
        <begin position="373"/>
        <end position="386"/>
    </location>
</feature>
<dbReference type="Pfam" id="PF03824">
    <property type="entry name" value="NicO"/>
    <property type="match status" value="1"/>
</dbReference>
<sequence length="508" mass="50451">MRTRLGFLCLAALAMVLGRAEPALAHLVSADVGDFYAGLLHPLTSWEHLLPLAGLAFLAAQSGRGGGRLAVCLLPLALAVGVCGGALWPLPRAAAGLAGLWLAVCGVLAAWPGPCRPALVGLCAAGLGVALGWRGGADWAVSRAGWQFVPGVAACGFLLTALGAAWLPRLEGGWRGRARALLGLALALTGLLLAFRGVMGEGGAAGLGQLAGWLDGGRVGDFLQHPTASPWTLAGVLAGAMAWGGVHALTPGHGKALVGAYLVGARGTWRHAVWLGLTVAVTHTAGVFLLGGAAVLAADEAGRERLMPWLALASGLGMCAVGGTMAARGLWRLRGRAGEGRAHSHGGVAHSHGGTSHSHGGVAGGQDEALHNHGGPAHSHGGLLHSHGGGTHSHGGGRSDAAEPVGWRNLLALGVSGGLVPCPSALALMLAAIALGRPGWGLILCAAFGLGLAGVLTGVGLLCLAGVRFLGGTGRLGRAAGWLPLVGAGLIAAIGALAAWEALVVLLS</sequence>
<evidence type="ECO:0000256" key="11">
    <source>
        <dbReference type="ARBA" id="ARBA00023136"/>
    </source>
</evidence>
<evidence type="ECO:0000313" key="16">
    <source>
        <dbReference type="EMBL" id="QAZ67367.1"/>
    </source>
</evidence>
<evidence type="ECO:0000313" key="17">
    <source>
        <dbReference type="Proteomes" id="UP000293296"/>
    </source>
</evidence>
<evidence type="ECO:0000256" key="13">
    <source>
        <dbReference type="SAM" id="MobiDB-lite"/>
    </source>
</evidence>
<evidence type="ECO:0000256" key="9">
    <source>
        <dbReference type="ARBA" id="ARBA00023065"/>
    </source>
</evidence>
<gene>
    <name evidence="16" type="ORF">C3Y92_09065</name>
</gene>
<dbReference type="InterPro" id="IPR011541">
    <property type="entry name" value="Ni/Co_transpt_high_affinity"/>
</dbReference>
<evidence type="ECO:0000256" key="2">
    <source>
        <dbReference type="ARBA" id="ARBA00004651"/>
    </source>
</evidence>
<evidence type="ECO:0000256" key="12">
    <source>
        <dbReference type="ARBA" id="ARBA00023285"/>
    </source>
</evidence>
<keyword evidence="7 14" id="KW-0812">Transmembrane</keyword>
<dbReference type="OrthoDB" id="271709at2"/>
<feature type="transmembrane region" description="Helical" evidence="14">
    <location>
        <begin position="271"/>
        <end position="297"/>
    </location>
</feature>
<evidence type="ECO:0000256" key="15">
    <source>
        <dbReference type="SAM" id="SignalP"/>
    </source>
</evidence>
<proteinExistence type="predicted"/>
<reference evidence="16 17" key="1">
    <citation type="submission" date="2018-02" db="EMBL/GenBank/DDBJ databases">
        <title>Genome sequence of Desulfovibrio carbinolicus DSM 3852.</title>
        <authorList>
            <person name="Wilbanks E."/>
            <person name="Skennerton C.T."/>
            <person name="Orphan V.J."/>
        </authorList>
    </citation>
    <scope>NUCLEOTIDE SEQUENCE [LARGE SCALE GENOMIC DNA]</scope>
    <source>
        <strain evidence="16 17">DSM 3852</strain>
    </source>
</reference>
<feature type="transmembrane region" description="Helical" evidence="14">
    <location>
        <begin position="231"/>
        <end position="250"/>
    </location>
</feature>
<comment type="subcellular location">
    <subcellularLocation>
        <location evidence="2">Cell membrane</location>
        <topology evidence="2">Multi-pass membrane protein</topology>
    </subcellularLocation>
</comment>
<dbReference type="GO" id="GO:0006824">
    <property type="term" value="P:cobalt ion transport"/>
    <property type="evidence" value="ECO:0007669"/>
    <property type="project" value="UniProtKB-KW"/>
</dbReference>
<feature type="transmembrane region" description="Helical" evidence="14">
    <location>
        <begin position="94"/>
        <end position="111"/>
    </location>
</feature>
<feature type="compositionally biased region" description="Low complexity" evidence="13">
    <location>
        <begin position="345"/>
        <end position="360"/>
    </location>
</feature>
<dbReference type="GO" id="GO:0015099">
    <property type="term" value="F:nickel cation transmembrane transporter activity"/>
    <property type="evidence" value="ECO:0007669"/>
    <property type="project" value="InterPro"/>
</dbReference>
<evidence type="ECO:0000256" key="1">
    <source>
        <dbReference type="ARBA" id="ARBA00002510"/>
    </source>
</evidence>
<name>A0A4P6HJS7_9BACT</name>
<evidence type="ECO:0000256" key="7">
    <source>
        <dbReference type="ARBA" id="ARBA00022692"/>
    </source>
</evidence>
<evidence type="ECO:0000256" key="3">
    <source>
        <dbReference type="ARBA" id="ARBA00022426"/>
    </source>
</evidence>
<dbReference type="PANTHER" id="PTHR40659:SF1">
    <property type="entry name" value="NICKEL_COBALT EFFLUX SYSTEM RCNA"/>
    <property type="match status" value="1"/>
</dbReference>
<keyword evidence="15" id="KW-0732">Signal</keyword>
<feature type="signal peptide" evidence="15">
    <location>
        <begin position="1"/>
        <end position="25"/>
    </location>
</feature>
<protein>
    <submittedName>
        <fullName evidence="16">ABC transporter permease</fullName>
    </submittedName>
</protein>
<keyword evidence="11 14" id="KW-0472">Membrane</keyword>
<evidence type="ECO:0000256" key="10">
    <source>
        <dbReference type="ARBA" id="ARBA00023112"/>
    </source>
</evidence>
<keyword evidence="4" id="KW-0813">Transport</keyword>
<keyword evidence="9" id="KW-0406">Ion transport</keyword>
<evidence type="ECO:0000256" key="8">
    <source>
        <dbReference type="ARBA" id="ARBA00022989"/>
    </source>
</evidence>
<dbReference type="EMBL" id="CP026538">
    <property type="protein sequence ID" value="QAZ67367.1"/>
    <property type="molecule type" value="Genomic_DNA"/>
</dbReference>
<keyword evidence="8 14" id="KW-1133">Transmembrane helix</keyword>
<keyword evidence="5" id="KW-1003">Cell membrane</keyword>
<dbReference type="GO" id="GO:0010045">
    <property type="term" value="P:response to nickel cation"/>
    <property type="evidence" value="ECO:0007669"/>
    <property type="project" value="TreeGrafter"/>
</dbReference>
<dbReference type="GO" id="GO:0005886">
    <property type="term" value="C:plasma membrane"/>
    <property type="evidence" value="ECO:0007669"/>
    <property type="project" value="UniProtKB-SubCell"/>
</dbReference>
<dbReference type="GO" id="GO:0032025">
    <property type="term" value="P:response to cobalt ion"/>
    <property type="evidence" value="ECO:0007669"/>
    <property type="project" value="TreeGrafter"/>
</dbReference>